<accession>A0A8C0DJI5</accession>
<name>A0A8C0DJI5_BALMU</name>
<dbReference type="AlphaFoldDB" id="A0A8C0DJI5"/>
<sequence length="58" mass="6673">LPKKKQPEAKICFNLSCFIGVHDILMLSQLVSSALYLGYVLDSYILKLMCFIKKEKSY</sequence>
<organism evidence="1">
    <name type="scientific">Balaenoptera musculus</name>
    <name type="common">Blue whale</name>
    <dbReference type="NCBI Taxonomy" id="9771"/>
    <lineage>
        <taxon>Eukaryota</taxon>
        <taxon>Metazoa</taxon>
        <taxon>Chordata</taxon>
        <taxon>Craniata</taxon>
        <taxon>Vertebrata</taxon>
        <taxon>Euteleostomi</taxon>
        <taxon>Mammalia</taxon>
        <taxon>Eutheria</taxon>
        <taxon>Laurasiatheria</taxon>
        <taxon>Artiodactyla</taxon>
        <taxon>Whippomorpha</taxon>
        <taxon>Cetacea</taxon>
        <taxon>Mysticeti</taxon>
        <taxon>Balaenopteridae</taxon>
        <taxon>Balaenoptera</taxon>
    </lineage>
</organism>
<evidence type="ECO:0000313" key="1">
    <source>
        <dbReference type="Ensembl" id="ENSBMSP00010022035.1"/>
    </source>
</evidence>
<protein>
    <submittedName>
        <fullName evidence="1">Uncharacterized protein</fullName>
    </submittedName>
</protein>
<dbReference type="Ensembl" id="ENSBMST00010024288.1">
    <property type="protein sequence ID" value="ENSBMSP00010022035.1"/>
    <property type="gene ID" value="ENSBMSG00010016013.1"/>
</dbReference>
<proteinExistence type="predicted"/>
<reference evidence="1" key="1">
    <citation type="submission" date="2023-09" db="UniProtKB">
        <authorList>
            <consortium name="Ensembl"/>
        </authorList>
    </citation>
    <scope>IDENTIFICATION</scope>
</reference>
<dbReference type="GeneTree" id="ENSGT01030000238532"/>